<accession>A0A915DE95</accession>
<proteinExistence type="predicted"/>
<keyword evidence="1" id="KW-1185">Reference proteome</keyword>
<dbReference type="Proteomes" id="UP000887574">
    <property type="component" value="Unplaced"/>
</dbReference>
<dbReference type="WBParaSite" id="jg18516">
    <property type="protein sequence ID" value="jg18516"/>
    <property type="gene ID" value="jg18516"/>
</dbReference>
<reference evidence="2" key="1">
    <citation type="submission" date="2022-11" db="UniProtKB">
        <authorList>
            <consortium name="WormBaseParasite"/>
        </authorList>
    </citation>
    <scope>IDENTIFICATION</scope>
</reference>
<organism evidence="1 2">
    <name type="scientific">Ditylenchus dipsaci</name>
    <dbReference type="NCBI Taxonomy" id="166011"/>
    <lineage>
        <taxon>Eukaryota</taxon>
        <taxon>Metazoa</taxon>
        <taxon>Ecdysozoa</taxon>
        <taxon>Nematoda</taxon>
        <taxon>Chromadorea</taxon>
        <taxon>Rhabditida</taxon>
        <taxon>Tylenchina</taxon>
        <taxon>Tylenchomorpha</taxon>
        <taxon>Sphaerularioidea</taxon>
        <taxon>Anguinidae</taxon>
        <taxon>Anguininae</taxon>
        <taxon>Ditylenchus</taxon>
    </lineage>
</organism>
<evidence type="ECO:0000313" key="2">
    <source>
        <dbReference type="WBParaSite" id="jg18516"/>
    </source>
</evidence>
<name>A0A915DE95_9BILA</name>
<evidence type="ECO:0000313" key="1">
    <source>
        <dbReference type="Proteomes" id="UP000887574"/>
    </source>
</evidence>
<protein>
    <submittedName>
        <fullName evidence="2">Uncharacterized protein</fullName>
    </submittedName>
</protein>
<dbReference type="AlphaFoldDB" id="A0A915DE95"/>
<sequence length="210" mass="23726">MKWNITLNKLVKKLSVMRKIELNDEANHLELLAKDEVVYYIESIRRILQNLGANWNVVMQAPFSLEDSLLALGTGIIELRQMSSINLTNYANESEQGVCTFIQSQVNKARARLLICVTKEFSIARNAFEIKLQAEWLIQKEHLESNLRVSIQISFPIADDDEPVLIRVMGIDSVRLDDAEYQLKQFAAPVQLPTESPGSTNSSLNTPSPP</sequence>